<dbReference type="InterPro" id="IPR003439">
    <property type="entry name" value="ABC_transporter-like_ATP-bd"/>
</dbReference>
<feature type="domain" description="ABC transporter" evidence="4">
    <location>
        <begin position="23"/>
        <end position="251"/>
    </location>
</feature>
<proteinExistence type="predicted"/>
<dbReference type="InterPro" id="IPR027417">
    <property type="entry name" value="P-loop_NTPase"/>
</dbReference>
<evidence type="ECO:0000313" key="6">
    <source>
        <dbReference type="Proteomes" id="UP000779900"/>
    </source>
</evidence>
<dbReference type="GO" id="GO:0005524">
    <property type="term" value="F:ATP binding"/>
    <property type="evidence" value="ECO:0007669"/>
    <property type="project" value="UniProtKB-KW"/>
</dbReference>
<dbReference type="GO" id="GO:0016887">
    <property type="term" value="F:ATP hydrolysis activity"/>
    <property type="evidence" value="ECO:0007669"/>
    <property type="project" value="InterPro"/>
</dbReference>
<keyword evidence="3 5" id="KW-0067">ATP-binding</keyword>
<dbReference type="PROSITE" id="PS50893">
    <property type="entry name" value="ABC_TRANSPORTER_2"/>
    <property type="match status" value="1"/>
</dbReference>
<dbReference type="InterPro" id="IPR017911">
    <property type="entry name" value="MacB-like_ATP-bd"/>
</dbReference>
<dbReference type="GO" id="GO:0005886">
    <property type="term" value="C:plasma membrane"/>
    <property type="evidence" value="ECO:0007669"/>
    <property type="project" value="TreeGrafter"/>
</dbReference>
<dbReference type="Pfam" id="PF00005">
    <property type="entry name" value="ABC_tran"/>
    <property type="match status" value="1"/>
</dbReference>
<dbReference type="Gene3D" id="3.40.50.300">
    <property type="entry name" value="P-loop containing nucleotide triphosphate hydrolases"/>
    <property type="match status" value="1"/>
</dbReference>
<dbReference type="EMBL" id="VGIR01000084">
    <property type="protein sequence ID" value="MBM3332413.1"/>
    <property type="molecule type" value="Genomic_DNA"/>
</dbReference>
<accession>A0A938BUW3</accession>
<name>A0A938BUW3_UNCW3</name>
<protein>
    <submittedName>
        <fullName evidence="5">ABC transporter ATP-binding protein</fullName>
    </submittedName>
</protein>
<reference evidence="5" key="1">
    <citation type="submission" date="2019-03" db="EMBL/GenBank/DDBJ databases">
        <title>Lake Tanganyika Metagenome-Assembled Genomes (MAGs).</title>
        <authorList>
            <person name="Tran P."/>
        </authorList>
    </citation>
    <scope>NUCLEOTIDE SEQUENCE</scope>
    <source>
        <strain evidence="5">K_DeepCast_150m_m2_040</strain>
    </source>
</reference>
<dbReference type="CDD" id="cd03255">
    <property type="entry name" value="ABC_MJ0796_LolCDE_FtsE"/>
    <property type="match status" value="1"/>
</dbReference>
<comment type="caution">
    <text evidence="5">The sequence shown here is derived from an EMBL/GenBank/DDBJ whole genome shotgun (WGS) entry which is preliminary data.</text>
</comment>
<dbReference type="Proteomes" id="UP000779900">
    <property type="component" value="Unassembled WGS sequence"/>
</dbReference>
<gene>
    <name evidence="5" type="ORF">FJY68_11300</name>
</gene>
<dbReference type="SMART" id="SM00382">
    <property type="entry name" value="AAA"/>
    <property type="match status" value="1"/>
</dbReference>
<keyword evidence="1" id="KW-0813">Transport</keyword>
<sequence length="251" mass="27495">MAEGGSSGSGTGSLDHSNTGPLLVASDLWRSYHRGSETIHALAGLNLALAPGEIVSVVGRSGSGKTTLLNQIGCLDRPSRGSLQIAGTEVTGLREQELVRFRRDHIGFIFQLFYLIPTLTVEENIRLPLIFARKRDEQRVSELIERVGLSKSRRALPRQLDGGDMQRVAIARALVNRPRILLADEPTGRLEKKSRGAVLGTFRELAQDGLGIIMATHDPELASEADKKIEISDGRIVNQETYHQDTKTPKE</sequence>
<evidence type="ECO:0000313" key="5">
    <source>
        <dbReference type="EMBL" id="MBM3332413.1"/>
    </source>
</evidence>
<dbReference type="PANTHER" id="PTHR24220">
    <property type="entry name" value="IMPORT ATP-BINDING PROTEIN"/>
    <property type="match status" value="1"/>
</dbReference>
<dbReference type="InterPro" id="IPR015854">
    <property type="entry name" value="ABC_transpr_LolD-like"/>
</dbReference>
<dbReference type="SUPFAM" id="SSF52540">
    <property type="entry name" value="P-loop containing nucleoside triphosphate hydrolases"/>
    <property type="match status" value="1"/>
</dbReference>
<keyword evidence="2" id="KW-0547">Nucleotide-binding</keyword>
<dbReference type="InterPro" id="IPR003593">
    <property type="entry name" value="AAA+_ATPase"/>
</dbReference>
<dbReference type="GO" id="GO:0098796">
    <property type="term" value="C:membrane protein complex"/>
    <property type="evidence" value="ECO:0007669"/>
    <property type="project" value="UniProtKB-ARBA"/>
</dbReference>
<evidence type="ECO:0000256" key="3">
    <source>
        <dbReference type="ARBA" id="ARBA00022840"/>
    </source>
</evidence>
<dbReference type="AlphaFoldDB" id="A0A938BUW3"/>
<organism evidence="5 6">
    <name type="scientific">candidate division WOR-3 bacterium</name>
    <dbReference type="NCBI Taxonomy" id="2052148"/>
    <lineage>
        <taxon>Bacteria</taxon>
        <taxon>Bacteria division WOR-3</taxon>
    </lineage>
</organism>
<evidence type="ECO:0000256" key="2">
    <source>
        <dbReference type="ARBA" id="ARBA00022741"/>
    </source>
</evidence>
<evidence type="ECO:0000259" key="4">
    <source>
        <dbReference type="PROSITE" id="PS50893"/>
    </source>
</evidence>
<dbReference type="PANTHER" id="PTHR24220:SF659">
    <property type="entry name" value="TRANSPORTER, PUTATIVE-RELATED"/>
    <property type="match status" value="1"/>
</dbReference>
<evidence type="ECO:0000256" key="1">
    <source>
        <dbReference type="ARBA" id="ARBA00022448"/>
    </source>
</evidence>
<dbReference type="FunFam" id="3.40.50.300:FF:000032">
    <property type="entry name" value="Export ABC transporter ATP-binding protein"/>
    <property type="match status" value="1"/>
</dbReference>
<dbReference type="GO" id="GO:0022857">
    <property type="term" value="F:transmembrane transporter activity"/>
    <property type="evidence" value="ECO:0007669"/>
    <property type="project" value="TreeGrafter"/>
</dbReference>